<dbReference type="InterPro" id="IPR010426">
    <property type="entry name" value="MTTB_MeTrfase"/>
</dbReference>
<dbReference type="STRING" id="321763.SAMN04488692_101158"/>
<evidence type="ECO:0000313" key="4">
    <source>
        <dbReference type="EMBL" id="SDL09997.1"/>
    </source>
</evidence>
<dbReference type="GO" id="GO:0008168">
    <property type="term" value="F:methyltransferase activity"/>
    <property type="evidence" value="ECO:0007669"/>
    <property type="project" value="UniProtKB-KW"/>
</dbReference>
<comment type="similarity">
    <text evidence="1">Belongs to the trimethylamine methyltransferase family.</text>
</comment>
<keyword evidence="5" id="KW-1185">Reference proteome</keyword>
<organism evidence="4 5">
    <name type="scientific">Halarsenatibacter silvermanii</name>
    <dbReference type="NCBI Taxonomy" id="321763"/>
    <lineage>
        <taxon>Bacteria</taxon>
        <taxon>Bacillati</taxon>
        <taxon>Bacillota</taxon>
        <taxon>Clostridia</taxon>
        <taxon>Halanaerobiales</taxon>
        <taxon>Halarsenatibacteraceae</taxon>
        <taxon>Halarsenatibacter</taxon>
    </lineage>
</organism>
<protein>
    <submittedName>
        <fullName evidence="4">Trimethylamine:corrinoid methyltransferase</fullName>
    </submittedName>
</protein>
<reference evidence="4 5" key="1">
    <citation type="submission" date="2016-10" db="EMBL/GenBank/DDBJ databases">
        <authorList>
            <person name="de Groot N.N."/>
        </authorList>
    </citation>
    <scope>NUCLEOTIDE SEQUENCE [LARGE SCALE GENOMIC DNA]</scope>
    <source>
        <strain evidence="4 5">SLAS-1</strain>
    </source>
</reference>
<dbReference type="Pfam" id="PF06253">
    <property type="entry name" value="MTTB"/>
    <property type="match status" value="1"/>
</dbReference>
<evidence type="ECO:0000313" key="5">
    <source>
        <dbReference type="Proteomes" id="UP000199476"/>
    </source>
</evidence>
<dbReference type="InterPro" id="IPR038601">
    <property type="entry name" value="MttB-like_sf"/>
</dbReference>
<keyword evidence="2 4" id="KW-0489">Methyltransferase</keyword>
<sequence length="329" mass="35176">MSTRNPQSDYPVKNGFSVDMFSDAEIRQIHNATLETLTEMGMHITNDEALDIFADAGADVDRDSGRVKIPPYMIDDALRSAPPEVLLAGRDPENDVVVGDSRVNFTTFGAGVHIIDHETGEFRDTTKQDVADTALLADYLDQVDVYSHAVTGGDCPSDNVDLHEAEAFLNNTSKHCMHIDLTCGENAKKYFEMGAAIVGGMDELRDRPIISALVCPQSPYELHGDAAQIIIECARAGVPVNVLSMAMGGATSPITLAGTLVDHNAEVLTGITLAQLVNRGAPVLYGSSTTAFDVKESTSPVGNPELGMINASVARLARYYNLPSYTAGG</sequence>
<proteinExistence type="inferred from homology"/>
<dbReference type="GO" id="GO:0015948">
    <property type="term" value="P:methanogenesis"/>
    <property type="evidence" value="ECO:0007669"/>
    <property type="project" value="InterPro"/>
</dbReference>
<dbReference type="Proteomes" id="UP000199476">
    <property type="component" value="Unassembled WGS sequence"/>
</dbReference>
<gene>
    <name evidence="4" type="ORF">SAMN04488692_101158</name>
</gene>
<dbReference type="AlphaFoldDB" id="A0A1G9HAQ9"/>
<dbReference type="EMBL" id="FNGO01000001">
    <property type="protein sequence ID" value="SDL09997.1"/>
    <property type="molecule type" value="Genomic_DNA"/>
</dbReference>
<evidence type="ECO:0000256" key="3">
    <source>
        <dbReference type="ARBA" id="ARBA00022679"/>
    </source>
</evidence>
<name>A0A1G9HAQ9_9FIRM</name>
<evidence type="ECO:0000256" key="1">
    <source>
        <dbReference type="ARBA" id="ARBA00007137"/>
    </source>
</evidence>
<dbReference type="OrthoDB" id="5418352at2"/>
<dbReference type="Gene3D" id="3.20.20.480">
    <property type="entry name" value="Trimethylamine methyltransferase-like"/>
    <property type="match status" value="1"/>
</dbReference>
<dbReference type="GO" id="GO:0032259">
    <property type="term" value="P:methylation"/>
    <property type="evidence" value="ECO:0007669"/>
    <property type="project" value="UniProtKB-KW"/>
</dbReference>
<evidence type="ECO:0000256" key="2">
    <source>
        <dbReference type="ARBA" id="ARBA00022603"/>
    </source>
</evidence>
<accession>A0A1G9HAQ9</accession>
<keyword evidence="3 4" id="KW-0808">Transferase</keyword>